<evidence type="ECO:0000313" key="2">
    <source>
        <dbReference type="EMBL" id="SLN38337.1"/>
    </source>
</evidence>
<name>A0A1X6Z2J3_9RHOB</name>
<keyword evidence="3" id="KW-1185">Reference proteome</keyword>
<evidence type="ECO:0000256" key="1">
    <source>
        <dbReference type="SAM" id="SignalP"/>
    </source>
</evidence>
<feature type="chain" id="PRO_5012010377" description="Secreted protein" evidence="1">
    <location>
        <begin position="26"/>
        <end position="122"/>
    </location>
</feature>
<keyword evidence="1" id="KW-0732">Signal</keyword>
<dbReference type="AlphaFoldDB" id="A0A1X6Z2J3"/>
<evidence type="ECO:0008006" key="4">
    <source>
        <dbReference type="Google" id="ProtNLM"/>
    </source>
</evidence>
<sequence>MWYGLTMRNLVLSTALALAAAPAAAETLLCLGMQPGFMLTIEGDTVAFDYAGDGQFELDPPLPARGLSYSRHTLVTARQRWPLYLEGRDCAALGATFPVSVEIGVPVRSRVEPFSGCCTWRD</sequence>
<feature type="signal peptide" evidence="1">
    <location>
        <begin position="1"/>
        <end position="25"/>
    </location>
</feature>
<dbReference type="EMBL" id="FWFK01000003">
    <property type="protein sequence ID" value="SLN38337.1"/>
    <property type="molecule type" value="Genomic_DNA"/>
</dbReference>
<accession>A0A1X6Z2J3</accession>
<gene>
    <name evidence="2" type="ORF">ROJ8625_01758</name>
</gene>
<dbReference type="Proteomes" id="UP000193570">
    <property type="component" value="Unassembled WGS sequence"/>
</dbReference>
<evidence type="ECO:0000313" key="3">
    <source>
        <dbReference type="Proteomes" id="UP000193570"/>
    </source>
</evidence>
<proteinExistence type="predicted"/>
<protein>
    <recommendedName>
        <fullName evidence="4">Secreted protein</fullName>
    </recommendedName>
</protein>
<reference evidence="2 3" key="1">
    <citation type="submission" date="2017-03" db="EMBL/GenBank/DDBJ databases">
        <authorList>
            <person name="Afonso C.L."/>
            <person name="Miller P.J."/>
            <person name="Scott M.A."/>
            <person name="Spackman E."/>
            <person name="Goraichik I."/>
            <person name="Dimitrov K.M."/>
            <person name="Suarez D.L."/>
            <person name="Swayne D.E."/>
        </authorList>
    </citation>
    <scope>NUCLEOTIDE SEQUENCE [LARGE SCALE GENOMIC DNA]</scope>
    <source>
        <strain evidence="2 3">CECT 8625</strain>
    </source>
</reference>
<organism evidence="2 3">
    <name type="scientific">Roseivivax jejudonensis</name>
    <dbReference type="NCBI Taxonomy" id="1529041"/>
    <lineage>
        <taxon>Bacteria</taxon>
        <taxon>Pseudomonadati</taxon>
        <taxon>Pseudomonadota</taxon>
        <taxon>Alphaproteobacteria</taxon>
        <taxon>Rhodobacterales</taxon>
        <taxon>Roseobacteraceae</taxon>
        <taxon>Roseivivax</taxon>
    </lineage>
</organism>